<keyword evidence="5 6" id="KW-0472">Membrane</keyword>
<name>A0A6J7LWR1_9ZZZZ</name>
<gene>
    <name evidence="7" type="ORF">UFOPK3914_00556</name>
</gene>
<feature type="transmembrane region" description="Helical" evidence="6">
    <location>
        <begin position="25"/>
        <end position="46"/>
    </location>
</feature>
<feature type="transmembrane region" description="Helical" evidence="6">
    <location>
        <begin position="174"/>
        <end position="191"/>
    </location>
</feature>
<keyword evidence="4 6" id="KW-1133">Transmembrane helix</keyword>
<dbReference type="Pfam" id="PF01098">
    <property type="entry name" value="FTSW_RODA_SPOVE"/>
    <property type="match status" value="1"/>
</dbReference>
<feature type="transmembrane region" description="Helical" evidence="6">
    <location>
        <begin position="124"/>
        <end position="144"/>
    </location>
</feature>
<dbReference type="GO" id="GO:0005886">
    <property type="term" value="C:plasma membrane"/>
    <property type="evidence" value="ECO:0007669"/>
    <property type="project" value="TreeGrafter"/>
</dbReference>
<keyword evidence="3" id="KW-0133">Cell shape</keyword>
<evidence type="ECO:0000256" key="2">
    <source>
        <dbReference type="ARBA" id="ARBA00022692"/>
    </source>
</evidence>
<dbReference type="GO" id="GO:0008360">
    <property type="term" value="P:regulation of cell shape"/>
    <property type="evidence" value="ECO:0007669"/>
    <property type="project" value="UniProtKB-KW"/>
</dbReference>
<comment type="subcellular location">
    <subcellularLocation>
        <location evidence="1">Membrane</location>
        <topology evidence="1">Multi-pass membrane protein</topology>
    </subcellularLocation>
</comment>
<organism evidence="7">
    <name type="scientific">freshwater metagenome</name>
    <dbReference type="NCBI Taxonomy" id="449393"/>
    <lineage>
        <taxon>unclassified sequences</taxon>
        <taxon>metagenomes</taxon>
        <taxon>ecological metagenomes</taxon>
    </lineage>
</organism>
<evidence type="ECO:0000256" key="1">
    <source>
        <dbReference type="ARBA" id="ARBA00004141"/>
    </source>
</evidence>
<sequence length="380" mass="40392">MQSIGVDRRRISGFRGRDVSSGWKHVDIVLLVATGLVLLFGLVMVYSATRRFPGGAGILLRQGLFVVVGIAAMFGVSLIDYRRIADWWQIIYGVAMLVLAGVLSPLGSLGAFGTKGWYAFGPVVFQPVEIAKLATVLAVASYLGSVDRVDLRRLGTALVLLGVPMALTMLQPDLGSALVFIVVGLGMLVVGGVRVRHLFILVILGVVAVFGILQSSALDQYQKDRLTAFANPDGVSAKARYNIDQAQTAISSGGLTGYGLGKGPSTRLGYVPAQQTDFIFTVAGEEFGFVGSGLLLILFAIMIWRIWRAAQLAADSMGTLLCIGVMSMFLFHIFENVGMNLGIMPVTGIPLPLVSQGGSAVVASCIALGLVQSVHMHRYA</sequence>
<accession>A0A6J7LWR1</accession>
<feature type="transmembrane region" description="Helical" evidence="6">
    <location>
        <begin position="314"/>
        <end position="333"/>
    </location>
</feature>
<dbReference type="InterPro" id="IPR018365">
    <property type="entry name" value="Cell_cycle_FtsW-rel_CS"/>
</dbReference>
<dbReference type="GO" id="GO:0051301">
    <property type="term" value="P:cell division"/>
    <property type="evidence" value="ECO:0007669"/>
    <property type="project" value="InterPro"/>
</dbReference>
<dbReference type="PROSITE" id="PS00428">
    <property type="entry name" value="FTSW_RODA_SPOVE"/>
    <property type="match status" value="1"/>
</dbReference>
<evidence type="ECO:0000256" key="6">
    <source>
        <dbReference type="SAM" id="Phobius"/>
    </source>
</evidence>
<evidence type="ECO:0000256" key="4">
    <source>
        <dbReference type="ARBA" id="ARBA00022989"/>
    </source>
</evidence>
<feature type="transmembrane region" description="Helical" evidence="6">
    <location>
        <begin position="91"/>
        <end position="112"/>
    </location>
</feature>
<feature type="transmembrane region" description="Helical" evidence="6">
    <location>
        <begin position="198"/>
        <end position="217"/>
    </location>
</feature>
<evidence type="ECO:0000256" key="3">
    <source>
        <dbReference type="ARBA" id="ARBA00022960"/>
    </source>
</evidence>
<dbReference type="InterPro" id="IPR001182">
    <property type="entry name" value="FtsW/RodA"/>
</dbReference>
<feature type="transmembrane region" description="Helical" evidence="6">
    <location>
        <begin position="353"/>
        <end position="371"/>
    </location>
</feature>
<dbReference type="GO" id="GO:0015648">
    <property type="term" value="F:lipid-linked peptidoglycan transporter activity"/>
    <property type="evidence" value="ECO:0007669"/>
    <property type="project" value="TreeGrafter"/>
</dbReference>
<dbReference type="EMBL" id="CAFBOG010000035">
    <property type="protein sequence ID" value="CAB4972976.1"/>
    <property type="molecule type" value="Genomic_DNA"/>
</dbReference>
<evidence type="ECO:0000313" key="7">
    <source>
        <dbReference type="EMBL" id="CAB4972976.1"/>
    </source>
</evidence>
<proteinExistence type="predicted"/>
<feature type="transmembrane region" description="Helical" evidence="6">
    <location>
        <begin position="151"/>
        <end position="168"/>
    </location>
</feature>
<feature type="transmembrane region" description="Helical" evidence="6">
    <location>
        <begin position="287"/>
        <end position="307"/>
    </location>
</feature>
<keyword evidence="2 6" id="KW-0812">Transmembrane</keyword>
<dbReference type="AlphaFoldDB" id="A0A6J7LWR1"/>
<protein>
    <submittedName>
        <fullName evidence="7">Unannotated protein</fullName>
    </submittedName>
</protein>
<evidence type="ECO:0000256" key="5">
    <source>
        <dbReference type="ARBA" id="ARBA00023136"/>
    </source>
</evidence>
<dbReference type="GO" id="GO:0032153">
    <property type="term" value="C:cell division site"/>
    <property type="evidence" value="ECO:0007669"/>
    <property type="project" value="TreeGrafter"/>
</dbReference>
<dbReference type="PANTHER" id="PTHR30474">
    <property type="entry name" value="CELL CYCLE PROTEIN"/>
    <property type="match status" value="1"/>
</dbReference>
<reference evidence="7" key="1">
    <citation type="submission" date="2020-05" db="EMBL/GenBank/DDBJ databases">
        <authorList>
            <person name="Chiriac C."/>
            <person name="Salcher M."/>
            <person name="Ghai R."/>
            <person name="Kavagutti S V."/>
        </authorList>
    </citation>
    <scope>NUCLEOTIDE SEQUENCE</scope>
</reference>
<feature type="transmembrane region" description="Helical" evidence="6">
    <location>
        <begin position="58"/>
        <end position="79"/>
    </location>
</feature>